<dbReference type="PANTHER" id="PTHR43244:SF1">
    <property type="entry name" value="5,10-METHYLENETETRAHYDROMETHANOPTERIN REDUCTASE"/>
    <property type="match status" value="1"/>
</dbReference>
<dbReference type="Pfam" id="PF00296">
    <property type="entry name" value="Bac_luciferase"/>
    <property type="match status" value="1"/>
</dbReference>
<gene>
    <name evidence="3" type="ORF">METZ01_LOCUS45355</name>
</gene>
<keyword evidence="1" id="KW-0560">Oxidoreductase</keyword>
<dbReference type="InterPro" id="IPR036661">
    <property type="entry name" value="Luciferase-like_sf"/>
</dbReference>
<feature type="domain" description="Luciferase-like" evidence="2">
    <location>
        <begin position="14"/>
        <end position="278"/>
    </location>
</feature>
<dbReference type="NCBIfam" id="TIGR03564">
    <property type="entry name" value="F420_MSMEG_4879"/>
    <property type="match status" value="1"/>
</dbReference>
<dbReference type="GO" id="GO:0016705">
    <property type="term" value="F:oxidoreductase activity, acting on paired donors, with incorporation or reduction of molecular oxygen"/>
    <property type="evidence" value="ECO:0007669"/>
    <property type="project" value="InterPro"/>
</dbReference>
<name>A0A381RMP7_9ZZZZ</name>
<evidence type="ECO:0000259" key="2">
    <source>
        <dbReference type="Pfam" id="PF00296"/>
    </source>
</evidence>
<reference evidence="3" key="1">
    <citation type="submission" date="2018-05" db="EMBL/GenBank/DDBJ databases">
        <authorList>
            <person name="Lanie J.A."/>
            <person name="Ng W.-L."/>
            <person name="Kazmierczak K.M."/>
            <person name="Andrzejewski T.M."/>
            <person name="Davidsen T.M."/>
            <person name="Wayne K.J."/>
            <person name="Tettelin H."/>
            <person name="Glass J.I."/>
            <person name="Rusch D."/>
            <person name="Podicherti R."/>
            <person name="Tsui H.-C.T."/>
            <person name="Winkler M.E."/>
        </authorList>
    </citation>
    <scope>NUCLEOTIDE SEQUENCE</scope>
</reference>
<organism evidence="3">
    <name type="scientific">marine metagenome</name>
    <dbReference type="NCBI Taxonomy" id="408172"/>
    <lineage>
        <taxon>unclassified sequences</taxon>
        <taxon>metagenomes</taxon>
        <taxon>ecological metagenomes</taxon>
    </lineage>
</organism>
<dbReference type="SUPFAM" id="SSF51679">
    <property type="entry name" value="Bacterial luciferase-like"/>
    <property type="match status" value="1"/>
</dbReference>
<dbReference type="AlphaFoldDB" id="A0A381RMP7"/>
<dbReference type="InterPro" id="IPR019910">
    <property type="entry name" value="Lucif-like_OxRdtase_MSMEG_4879"/>
</dbReference>
<dbReference type="InterPro" id="IPR050564">
    <property type="entry name" value="F420-G6PD/mer"/>
</dbReference>
<evidence type="ECO:0000313" key="3">
    <source>
        <dbReference type="EMBL" id="SUZ92501.1"/>
    </source>
</evidence>
<sequence>MRIAVNASAELLHADIGRLREHAARAAEDGFSGWWLAQTGLVDALTVFPAVADDAPGLEFGTAVVPTFPRHPTMLAGQALTTQAVLGDRDLVLGIGLSHKPVIEGALGLSFDRPIRHLIDYLEVLMPLLDAGRVDHDGEAFTAHMASARPSDRVPSVMVAALGEQALRVTGRRTDGTILWMVGPRTIEDHIRPRLAAAAAEVDRPDPRIVCSLPVCVTDDADAVREAAAQVFAIYGELPSYRAMLDREGAASPGDVAIIGNEEEVAAGLEGLARAGATDFVALEFGRTADEFAQTRSLLSSLT</sequence>
<dbReference type="Gene3D" id="3.20.20.30">
    <property type="entry name" value="Luciferase-like domain"/>
    <property type="match status" value="1"/>
</dbReference>
<accession>A0A381RMP7</accession>
<dbReference type="InterPro" id="IPR011251">
    <property type="entry name" value="Luciferase-like_dom"/>
</dbReference>
<evidence type="ECO:0000256" key="1">
    <source>
        <dbReference type="ARBA" id="ARBA00023002"/>
    </source>
</evidence>
<protein>
    <recommendedName>
        <fullName evidence="2">Luciferase-like domain-containing protein</fullName>
    </recommendedName>
</protein>
<dbReference type="EMBL" id="UINC01002064">
    <property type="protein sequence ID" value="SUZ92501.1"/>
    <property type="molecule type" value="Genomic_DNA"/>
</dbReference>
<dbReference type="PANTHER" id="PTHR43244">
    <property type="match status" value="1"/>
</dbReference>
<proteinExistence type="predicted"/>